<evidence type="ECO:0000256" key="1">
    <source>
        <dbReference type="SAM" id="Phobius"/>
    </source>
</evidence>
<keyword evidence="1" id="KW-0812">Transmembrane</keyword>
<dbReference type="Proteomes" id="UP001058271">
    <property type="component" value="Chromosome"/>
</dbReference>
<dbReference type="RefSeq" id="WP_260726828.1">
    <property type="nucleotide sequence ID" value="NZ_BAAABS010000073.1"/>
</dbReference>
<proteinExistence type="predicted"/>
<keyword evidence="3" id="KW-1185">Reference proteome</keyword>
<evidence type="ECO:0000313" key="2">
    <source>
        <dbReference type="EMBL" id="UWZ37471.1"/>
    </source>
</evidence>
<organism evidence="2 3">
    <name type="scientific">Dactylosporangium roseum</name>
    <dbReference type="NCBI Taxonomy" id="47989"/>
    <lineage>
        <taxon>Bacteria</taxon>
        <taxon>Bacillati</taxon>
        <taxon>Actinomycetota</taxon>
        <taxon>Actinomycetes</taxon>
        <taxon>Micromonosporales</taxon>
        <taxon>Micromonosporaceae</taxon>
        <taxon>Dactylosporangium</taxon>
    </lineage>
</organism>
<keyword evidence="1" id="KW-0472">Membrane</keyword>
<evidence type="ECO:0000313" key="3">
    <source>
        <dbReference type="Proteomes" id="UP001058271"/>
    </source>
</evidence>
<keyword evidence="1" id="KW-1133">Transmembrane helix</keyword>
<feature type="transmembrane region" description="Helical" evidence="1">
    <location>
        <begin position="16"/>
        <end position="38"/>
    </location>
</feature>
<reference evidence="2" key="1">
    <citation type="submission" date="2021-04" db="EMBL/GenBank/DDBJ databases">
        <title>Biosynthetic gene clusters of Dactylosporangioum roseum.</title>
        <authorList>
            <person name="Hartkoorn R.C."/>
            <person name="Beaudoing E."/>
            <person name="Hot D."/>
            <person name="Moureu S."/>
        </authorList>
    </citation>
    <scope>NUCLEOTIDE SEQUENCE</scope>
    <source>
        <strain evidence="2">NRRL B-16295</strain>
    </source>
</reference>
<evidence type="ECO:0008006" key="4">
    <source>
        <dbReference type="Google" id="ProtNLM"/>
    </source>
</evidence>
<sequence>MKTLDRFLTPTGAIRAWATVTMLIVGFGLALGLTIGYVQRVDDAAERRNIEREREICGLIVVLDDAYRQIPPATQLGKNIADEIHRYRLRLDC</sequence>
<gene>
    <name evidence="2" type="ORF">Drose_04100</name>
</gene>
<protein>
    <recommendedName>
        <fullName evidence="4">Two-component sensor histidine kinase</fullName>
    </recommendedName>
</protein>
<dbReference type="EMBL" id="CP073721">
    <property type="protein sequence ID" value="UWZ37471.1"/>
    <property type="molecule type" value="Genomic_DNA"/>
</dbReference>
<accession>A0ABY5Z7A5</accession>
<name>A0ABY5Z7A5_9ACTN</name>